<dbReference type="InterPro" id="IPR019797">
    <property type="entry name" value="Glutamate_5-kinase_CS"/>
</dbReference>
<reference evidence="10 11" key="2">
    <citation type="journal article" date="2008" name="Science">
        <title>Environmental genomics reveals a single-species ecosystem deep within Earth.</title>
        <authorList>
            <person name="Chivian D."/>
            <person name="Brodie E.L."/>
            <person name="Alm E.J."/>
            <person name="Culley D.E."/>
            <person name="Dehal P.S."/>
            <person name="Desantis T.Z."/>
            <person name="Gihring T.M."/>
            <person name="Lapidus A."/>
            <person name="Lin L.H."/>
            <person name="Lowry S.R."/>
            <person name="Moser D.P."/>
            <person name="Richardson P.M."/>
            <person name="Southam G."/>
            <person name="Wanger G."/>
            <person name="Pratt L.M."/>
            <person name="Andersen G.L."/>
            <person name="Hazen T.C."/>
            <person name="Brockman F.J."/>
            <person name="Arkin A.P."/>
            <person name="Onstott T.C."/>
        </authorList>
    </citation>
    <scope>NUCLEOTIDE SEQUENCE [LARGE SCALE GENOMIC DNA]</scope>
    <source>
        <strain evidence="10 11">MP104C</strain>
    </source>
</reference>
<feature type="binding site" evidence="8">
    <location>
        <begin position="216"/>
        <end position="222"/>
    </location>
    <ligand>
        <name>ATP</name>
        <dbReference type="ChEBI" id="CHEBI:30616"/>
    </ligand>
</feature>
<name>B1I5V7_DESAP</name>
<evidence type="ECO:0000313" key="10">
    <source>
        <dbReference type="EMBL" id="ACA60365.1"/>
    </source>
</evidence>
<dbReference type="OrthoDB" id="9804434at2"/>
<dbReference type="STRING" id="477974.Daud_1872"/>
<feature type="binding site" evidence="8">
    <location>
        <begin position="174"/>
        <end position="175"/>
    </location>
    <ligand>
        <name>ATP</name>
        <dbReference type="ChEBI" id="CHEBI:30616"/>
    </ligand>
</feature>
<sequence length="374" mass="40523">MERADFKEFKRLVVKVGTSSLTYETGKLNLAAMEILVRQLADLHNQGREVILVTSGAIGAGSGKLGLRRPPRTIPEKQACAAVGQGVLLHMYEKFLAEYGITAGQVLLTREDFSVRRRFLNARNTLTSLLQFGVVPIINENDTVAVDEIKLGDNDHLAALVAGLMDADLLLMLTDTDGLYTADPRNDPEARLIHWVDEITPDVEKLAGTAGSRHGTGGMVTKLQAARIATHSGVVTVIARSSVENVMRRVLDGEEVGTVFQAVPRRMEMRKQWIAYGASVAGKITVDAGAAQALREKGKSLLPSGVVAVEGRFGMGQMVSIVDPAGTEIARGLTNYSAAEIERIKGCKTAAVPEILGYRHFDEIVHRNNMVLKL</sequence>
<dbReference type="InterPro" id="IPR011529">
    <property type="entry name" value="Glu_5kinase"/>
</dbReference>
<dbReference type="InterPro" id="IPR015947">
    <property type="entry name" value="PUA-like_sf"/>
</dbReference>
<dbReference type="EC" id="2.7.2.11" evidence="8"/>
<dbReference type="PANTHER" id="PTHR43654">
    <property type="entry name" value="GLUTAMATE 5-KINASE"/>
    <property type="match status" value="1"/>
</dbReference>
<dbReference type="PANTHER" id="PTHR43654:SF1">
    <property type="entry name" value="ISOPENTENYL PHOSPHATE KINASE"/>
    <property type="match status" value="1"/>
</dbReference>
<feature type="domain" description="PUA" evidence="9">
    <location>
        <begin position="282"/>
        <end position="365"/>
    </location>
</feature>
<dbReference type="eggNOG" id="COG0263">
    <property type="taxonomic scope" value="Bacteria"/>
</dbReference>
<comment type="pathway">
    <text evidence="8">Amino-acid biosynthesis; L-proline biosynthesis; L-glutamate 5-semialdehyde from L-glutamate: step 1/2.</text>
</comment>
<dbReference type="PIRSF" id="PIRSF000729">
    <property type="entry name" value="GK"/>
    <property type="match status" value="1"/>
</dbReference>
<dbReference type="GO" id="GO:0005829">
    <property type="term" value="C:cytosol"/>
    <property type="evidence" value="ECO:0007669"/>
    <property type="project" value="TreeGrafter"/>
</dbReference>
<dbReference type="Pfam" id="PF00696">
    <property type="entry name" value="AA_kinase"/>
    <property type="match status" value="1"/>
</dbReference>
<dbReference type="HOGENOM" id="CLU_025400_2_0_9"/>
<dbReference type="PRINTS" id="PR00474">
    <property type="entry name" value="GLU5KINASE"/>
</dbReference>
<keyword evidence="3 8" id="KW-0641">Proline biosynthesis</keyword>
<evidence type="ECO:0000256" key="3">
    <source>
        <dbReference type="ARBA" id="ARBA00022650"/>
    </source>
</evidence>
<keyword evidence="11" id="KW-1185">Reference proteome</keyword>
<comment type="function">
    <text evidence="8">Catalyzes the transfer of a phosphate group to glutamate to form L-glutamate 5-phosphate.</text>
</comment>
<evidence type="ECO:0000256" key="8">
    <source>
        <dbReference type="HAMAP-Rule" id="MF_00456"/>
    </source>
</evidence>
<evidence type="ECO:0000256" key="6">
    <source>
        <dbReference type="ARBA" id="ARBA00022777"/>
    </source>
</evidence>
<evidence type="ECO:0000256" key="7">
    <source>
        <dbReference type="ARBA" id="ARBA00022840"/>
    </source>
</evidence>
<dbReference type="Pfam" id="PF01472">
    <property type="entry name" value="PUA"/>
    <property type="match status" value="1"/>
</dbReference>
<dbReference type="GO" id="GO:0055129">
    <property type="term" value="P:L-proline biosynthetic process"/>
    <property type="evidence" value="ECO:0007669"/>
    <property type="project" value="UniProtKB-UniRule"/>
</dbReference>
<dbReference type="PROSITE" id="PS00902">
    <property type="entry name" value="GLUTAMATE_5_KINASE"/>
    <property type="match status" value="1"/>
</dbReference>
<comment type="subcellular location">
    <subcellularLocation>
        <location evidence="8">Cytoplasm</location>
    </subcellularLocation>
</comment>
<protein>
    <recommendedName>
        <fullName evidence="8">Glutamate 5-kinase</fullName>
        <ecNumber evidence="8">2.7.2.11</ecNumber>
    </recommendedName>
    <alternativeName>
        <fullName evidence="8">Gamma-glutamyl kinase</fullName>
        <shortName evidence="8">GK</shortName>
    </alternativeName>
</protein>
<keyword evidence="6 8" id="KW-0418">Kinase</keyword>
<gene>
    <name evidence="8" type="primary">proB</name>
    <name evidence="10" type="ordered locus">Daud_1872</name>
</gene>
<dbReference type="SMART" id="SM00359">
    <property type="entry name" value="PUA"/>
    <property type="match status" value="1"/>
</dbReference>
<dbReference type="Proteomes" id="UP000008544">
    <property type="component" value="Chromosome"/>
</dbReference>
<dbReference type="InterPro" id="IPR036393">
    <property type="entry name" value="AceGlu_kinase-like_sf"/>
</dbReference>
<dbReference type="InterPro" id="IPR005715">
    <property type="entry name" value="Glu_5kinase/COase_Synthase"/>
</dbReference>
<evidence type="ECO:0000256" key="5">
    <source>
        <dbReference type="ARBA" id="ARBA00022741"/>
    </source>
</evidence>
<feature type="binding site" evidence="8">
    <location>
        <position position="154"/>
    </location>
    <ligand>
        <name>substrate</name>
    </ligand>
</feature>
<organism evidence="10 11">
    <name type="scientific">Desulforudis audaxviator (strain MP104C)</name>
    <dbReference type="NCBI Taxonomy" id="477974"/>
    <lineage>
        <taxon>Bacteria</taxon>
        <taxon>Bacillati</taxon>
        <taxon>Bacillota</taxon>
        <taxon>Clostridia</taxon>
        <taxon>Thermoanaerobacterales</taxon>
        <taxon>Candidatus Desulforudaceae</taxon>
        <taxon>Candidatus Desulforudis</taxon>
    </lineage>
</organism>
<dbReference type="NCBIfam" id="TIGR01027">
    <property type="entry name" value="proB"/>
    <property type="match status" value="1"/>
</dbReference>
<dbReference type="SUPFAM" id="SSF53633">
    <property type="entry name" value="Carbamate kinase-like"/>
    <property type="match status" value="1"/>
</dbReference>
<dbReference type="PROSITE" id="PS50890">
    <property type="entry name" value="PUA"/>
    <property type="match status" value="1"/>
</dbReference>
<reference evidence="11" key="1">
    <citation type="submission" date="2007-10" db="EMBL/GenBank/DDBJ databases">
        <title>Complete sequence of chromosome of Desulforudis audaxviator MP104C.</title>
        <authorList>
            <person name="Copeland A."/>
            <person name="Lucas S."/>
            <person name="Lapidus A."/>
            <person name="Barry K."/>
            <person name="Glavina del Rio T."/>
            <person name="Dalin E."/>
            <person name="Tice H."/>
            <person name="Bruce D."/>
            <person name="Pitluck S."/>
            <person name="Lowry S.R."/>
            <person name="Larimer F."/>
            <person name="Land M.L."/>
            <person name="Hauser L."/>
            <person name="Kyrpides N."/>
            <person name="Ivanova N.N."/>
            <person name="Richardson P."/>
        </authorList>
    </citation>
    <scope>NUCLEOTIDE SEQUENCE [LARGE SCALE GENOMIC DNA]</scope>
    <source>
        <strain evidence="11">MP104C</strain>
    </source>
</reference>
<keyword evidence="2 8" id="KW-0028">Amino-acid biosynthesis</keyword>
<accession>B1I5V7</accession>
<comment type="similarity">
    <text evidence="8">Belongs to the glutamate 5-kinase family.</text>
</comment>
<dbReference type="Gene3D" id="2.30.130.10">
    <property type="entry name" value="PUA domain"/>
    <property type="match status" value="1"/>
</dbReference>
<dbReference type="FunFam" id="2.30.130.10:FF:000007">
    <property type="entry name" value="Glutamate 5-kinase"/>
    <property type="match status" value="1"/>
</dbReference>
<keyword evidence="7 8" id="KW-0067">ATP-binding</keyword>
<keyword evidence="1 8" id="KW-0963">Cytoplasm</keyword>
<keyword evidence="4 8" id="KW-0808">Transferase</keyword>
<dbReference type="GO" id="GO:0004349">
    <property type="term" value="F:glutamate 5-kinase activity"/>
    <property type="evidence" value="ECO:0007669"/>
    <property type="project" value="UniProtKB-UniRule"/>
</dbReference>
<feature type="binding site" evidence="8">
    <location>
        <position position="142"/>
    </location>
    <ligand>
        <name>substrate</name>
    </ligand>
</feature>
<dbReference type="CDD" id="cd21157">
    <property type="entry name" value="PUA_G5K"/>
    <property type="match status" value="1"/>
</dbReference>
<dbReference type="EMBL" id="CP000860">
    <property type="protein sequence ID" value="ACA60365.1"/>
    <property type="molecule type" value="Genomic_DNA"/>
</dbReference>
<dbReference type="InterPro" id="IPR041739">
    <property type="entry name" value="G5K_ProB"/>
</dbReference>
<dbReference type="KEGG" id="dau:Daud_1872"/>
<proteinExistence type="inferred from homology"/>
<evidence type="ECO:0000256" key="2">
    <source>
        <dbReference type="ARBA" id="ARBA00022605"/>
    </source>
</evidence>
<dbReference type="SUPFAM" id="SSF88697">
    <property type="entry name" value="PUA domain-like"/>
    <property type="match status" value="1"/>
</dbReference>
<dbReference type="HAMAP" id="MF_00456">
    <property type="entry name" value="ProB"/>
    <property type="match status" value="1"/>
</dbReference>
<dbReference type="InterPro" id="IPR001057">
    <property type="entry name" value="Glu/AcGlu_kinase"/>
</dbReference>
<dbReference type="UniPathway" id="UPA00098">
    <property type="reaction ID" value="UER00359"/>
</dbReference>
<feature type="binding site" evidence="8">
    <location>
        <position position="55"/>
    </location>
    <ligand>
        <name>substrate</name>
    </ligand>
</feature>
<dbReference type="Gene3D" id="3.40.1160.10">
    <property type="entry name" value="Acetylglutamate kinase-like"/>
    <property type="match status" value="1"/>
</dbReference>
<dbReference type="InterPro" id="IPR036974">
    <property type="entry name" value="PUA_sf"/>
</dbReference>
<keyword evidence="5 8" id="KW-0547">Nucleotide-binding</keyword>
<dbReference type="InterPro" id="IPR001048">
    <property type="entry name" value="Asp/Glu/Uridylate_kinase"/>
</dbReference>
<comment type="catalytic activity">
    <reaction evidence="8">
        <text>L-glutamate + ATP = L-glutamyl 5-phosphate + ADP</text>
        <dbReference type="Rhea" id="RHEA:14877"/>
        <dbReference type="ChEBI" id="CHEBI:29985"/>
        <dbReference type="ChEBI" id="CHEBI:30616"/>
        <dbReference type="ChEBI" id="CHEBI:58274"/>
        <dbReference type="ChEBI" id="CHEBI:456216"/>
        <dbReference type="EC" id="2.7.2.11"/>
    </reaction>
</comment>
<dbReference type="FunFam" id="3.40.1160.10:FF:000018">
    <property type="entry name" value="Glutamate 5-kinase"/>
    <property type="match status" value="1"/>
</dbReference>
<dbReference type="AlphaFoldDB" id="B1I5V7"/>
<evidence type="ECO:0000313" key="11">
    <source>
        <dbReference type="Proteomes" id="UP000008544"/>
    </source>
</evidence>
<evidence type="ECO:0000259" key="9">
    <source>
        <dbReference type="SMART" id="SM00359"/>
    </source>
</evidence>
<evidence type="ECO:0000256" key="4">
    <source>
        <dbReference type="ARBA" id="ARBA00022679"/>
    </source>
</evidence>
<dbReference type="InterPro" id="IPR002478">
    <property type="entry name" value="PUA"/>
</dbReference>
<dbReference type="RefSeq" id="WP_012302941.1">
    <property type="nucleotide sequence ID" value="NC_010424.1"/>
</dbReference>
<dbReference type="CDD" id="cd04242">
    <property type="entry name" value="AAK_G5K_ProB"/>
    <property type="match status" value="1"/>
</dbReference>
<dbReference type="GO" id="GO:0003723">
    <property type="term" value="F:RNA binding"/>
    <property type="evidence" value="ECO:0007669"/>
    <property type="project" value="InterPro"/>
</dbReference>
<evidence type="ECO:0000256" key="1">
    <source>
        <dbReference type="ARBA" id="ARBA00022490"/>
    </source>
</evidence>
<dbReference type="GO" id="GO:0005524">
    <property type="term" value="F:ATP binding"/>
    <property type="evidence" value="ECO:0007669"/>
    <property type="project" value="UniProtKB-KW"/>
</dbReference>
<feature type="binding site" evidence="8">
    <location>
        <position position="15"/>
    </location>
    <ligand>
        <name>ATP</name>
        <dbReference type="ChEBI" id="CHEBI:30616"/>
    </ligand>
</feature>